<reference evidence="3 4" key="1">
    <citation type="submission" date="2017-12" db="EMBL/GenBank/DDBJ databases">
        <title>Comparative genomics of Botrytis spp.</title>
        <authorList>
            <person name="Valero-Jimenez C.A."/>
            <person name="Tapia P."/>
            <person name="Veloso J."/>
            <person name="Silva-Moreno E."/>
            <person name="Staats M."/>
            <person name="Valdes J.H."/>
            <person name="Van Kan J.A.L."/>
        </authorList>
    </citation>
    <scope>NUCLEOTIDE SEQUENCE [LARGE SCALE GENOMIC DNA]</scope>
    <source>
        <strain evidence="3 4">MUCL3349</strain>
    </source>
</reference>
<evidence type="ECO:0000313" key="3">
    <source>
        <dbReference type="EMBL" id="TGO90532.1"/>
    </source>
</evidence>
<keyword evidence="4" id="KW-1185">Reference proteome</keyword>
<feature type="region of interest" description="Disordered" evidence="1">
    <location>
        <begin position="1"/>
        <end position="109"/>
    </location>
</feature>
<organism evidence="3 4">
    <name type="scientific">Botrytis porri</name>
    <dbReference type="NCBI Taxonomy" id="87229"/>
    <lineage>
        <taxon>Eukaryota</taxon>
        <taxon>Fungi</taxon>
        <taxon>Dikarya</taxon>
        <taxon>Ascomycota</taxon>
        <taxon>Pezizomycotina</taxon>
        <taxon>Leotiomycetes</taxon>
        <taxon>Helotiales</taxon>
        <taxon>Sclerotiniaceae</taxon>
        <taxon>Botrytis</taxon>
    </lineage>
</organism>
<evidence type="ECO:0000259" key="2">
    <source>
        <dbReference type="Pfam" id="PF24494"/>
    </source>
</evidence>
<evidence type="ECO:0000313" key="4">
    <source>
        <dbReference type="Proteomes" id="UP000297280"/>
    </source>
</evidence>
<comment type="caution">
    <text evidence="3">The sequence shown here is derived from an EMBL/GenBank/DDBJ whole genome shotgun (WGS) entry which is preliminary data.</text>
</comment>
<feature type="region of interest" description="Disordered" evidence="1">
    <location>
        <begin position="139"/>
        <end position="159"/>
    </location>
</feature>
<dbReference type="AlphaFoldDB" id="A0A4Z1L127"/>
<dbReference type="EMBL" id="PQXO01000060">
    <property type="protein sequence ID" value="TGO90532.1"/>
    <property type="molecule type" value="Genomic_DNA"/>
</dbReference>
<protein>
    <recommendedName>
        <fullName evidence="2">DUF7587 domain-containing protein</fullName>
    </recommendedName>
</protein>
<sequence>MSTKPEFDFDTLLSDSAARNNENSGKAATKPAPNSSTDGFISSIGFQPPTPLSSANPTSSATPTRPQFSPLSTPLFGASLNTTSESNPLRSGFSASSTTTYESSDNDSCSRSLFSFTPNPATTPGSLFGSTFRSDFGASSTTTHTSINNGSSSRPTFSFTANPAAATGSLFGSTSVHSPTTSNANSRPLFGYASSSNNPSFGSGSYVPSIATLTPNKPVQISTHVPAFNFLPTDANDPATTSVTPTLESIEFSFNNLNISTEQGTDRPHAPHTSHIKTTSPTLAPSNPPIPNTNTSSDNSILNHNHYDLNSARAPPSPSHSHDFTLDLESEDPRTHYQTIQFHRKWTSHLISHLTGIPIIRATTPLSHRPDHPNELKTLTHHLNRLPVNELTTAESELEALITHLLSRPVLYTPQSSLPKPDTLLYRVHAATSKSPFDRTTGIRCSGWIDSLYISDTADSRQADGRAFQSHCNRDKVPSPYISVSTSVARLMRLSDWPREEEAESRVFVISLNRLRRLGIKAQSTNLYFDEFLDSAGERTYRPNGWNNYENGVSYVTDSHWLVEEWIPDQAIVSEMDCEEFLKIAERGGINWEIARKNPFNSELEPLKIDLEKWPKRDVRAE</sequence>
<gene>
    <name evidence="3" type="ORF">BPOR_0060g00050</name>
</gene>
<feature type="compositionally biased region" description="Polar residues" evidence="1">
    <location>
        <begin position="13"/>
        <end position="40"/>
    </location>
</feature>
<feature type="compositionally biased region" description="Low complexity" evidence="1">
    <location>
        <begin position="292"/>
        <end position="301"/>
    </location>
</feature>
<evidence type="ECO:0000256" key="1">
    <source>
        <dbReference type="SAM" id="MobiDB-lite"/>
    </source>
</evidence>
<feature type="region of interest" description="Disordered" evidence="1">
    <location>
        <begin position="260"/>
        <end position="326"/>
    </location>
</feature>
<feature type="domain" description="DUF7587" evidence="2">
    <location>
        <begin position="422"/>
        <end position="580"/>
    </location>
</feature>
<proteinExistence type="predicted"/>
<dbReference type="InterPro" id="IPR056009">
    <property type="entry name" value="DUF7587"/>
</dbReference>
<accession>A0A4Z1L127</accession>
<dbReference type="Proteomes" id="UP000297280">
    <property type="component" value="Unassembled WGS sequence"/>
</dbReference>
<name>A0A4Z1L127_9HELO</name>
<feature type="compositionally biased region" description="Polar residues" evidence="1">
    <location>
        <begin position="79"/>
        <end position="109"/>
    </location>
</feature>
<dbReference type="Pfam" id="PF24494">
    <property type="entry name" value="DUF7587"/>
    <property type="match status" value="1"/>
</dbReference>
<feature type="compositionally biased region" description="Low complexity" evidence="1">
    <location>
        <begin position="52"/>
        <end position="66"/>
    </location>
</feature>